<name>A0A1C6SGX6_9ACTN</name>
<evidence type="ECO:0000313" key="2">
    <source>
        <dbReference type="EMBL" id="SCL28608.1"/>
    </source>
</evidence>
<accession>A0A1C6SGX6</accession>
<feature type="region of interest" description="Disordered" evidence="1">
    <location>
        <begin position="1"/>
        <end position="53"/>
    </location>
</feature>
<dbReference type="Proteomes" id="UP000198906">
    <property type="component" value="Unassembled WGS sequence"/>
</dbReference>
<proteinExistence type="predicted"/>
<feature type="compositionally biased region" description="Acidic residues" evidence="1">
    <location>
        <begin position="1"/>
        <end position="12"/>
    </location>
</feature>
<sequence>MSEPEESQDDVEPTERIEAPPTANPTRVQVPPEGPAALPENVRPADPGPAEEA</sequence>
<evidence type="ECO:0000256" key="1">
    <source>
        <dbReference type="SAM" id="MobiDB-lite"/>
    </source>
</evidence>
<evidence type="ECO:0000313" key="3">
    <source>
        <dbReference type="Proteomes" id="UP000198906"/>
    </source>
</evidence>
<dbReference type="RefSeq" id="WP_176738115.1">
    <property type="nucleotide sequence ID" value="NZ_FMHU01000002.1"/>
</dbReference>
<dbReference type="AlphaFoldDB" id="A0A1C6SGX6"/>
<dbReference type="EMBL" id="FMHU01000002">
    <property type="protein sequence ID" value="SCL28608.1"/>
    <property type="molecule type" value="Genomic_DNA"/>
</dbReference>
<dbReference type="STRING" id="47866.GA0074694_5160"/>
<gene>
    <name evidence="2" type="ORF">GA0074694_5160</name>
</gene>
<organism evidence="2 3">
    <name type="scientific">Micromonospora inyonensis</name>
    <dbReference type="NCBI Taxonomy" id="47866"/>
    <lineage>
        <taxon>Bacteria</taxon>
        <taxon>Bacillati</taxon>
        <taxon>Actinomycetota</taxon>
        <taxon>Actinomycetes</taxon>
        <taxon>Micromonosporales</taxon>
        <taxon>Micromonosporaceae</taxon>
        <taxon>Micromonospora</taxon>
    </lineage>
</organism>
<reference evidence="3" key="1">
    <citation type="submission" date="2016-06" db="EMBL/GenBank/DDBJ databases">
        <authorList>
            <person name="Varghese N."/>
        </authorList>
    </citation>
    <scope>NUCLEOTIDE SEQUENCE [LARGE SCALE GENOMIC DNA]</scope>
    <source>
        <strain evidence="3">DSM 46123</strain>
    </source>
</reference>
<protein>
    <submittedName>
        <fullName evidence="2">Uncharacterized protein</fullName>
    </submittedName>
</protein>
<keyword evidence="3" id="KW-1185">Reference proteome</keyword>